<dbReference type="NCBIfam" id="NF001244">
    <property type="entry name" value="PRK00216.1-5"/>
    <property type="match status" value="1"/>
</dbReference>
<evidence type="ECO:0000313" key="6">
    <source>
        <dbReference type="Proteomes" id="UP001519343"/>
    </source>
</evidence>
<comment type="catalytic activity">
    <reaction evidence="4">
        <text>a 2-demethylmenaquinol + S-adenosyl-L-methionine = a menaquinol + S-adenosyl-L-homocysteine + H(+)</text>
        <dbReference type="Rhea" id="RHEA:42640"/>
        <dbReference type="Rhea" id="RHEA-COMP:9539"/>
        <dbReference type="Rhea" id="RHEA-COMP:9563"/>
        <dbReference type="ChEBI" id="CHEBI:15378"/>
        <dbReference type="ChEBI" id="CHEBI:18151"/>
        <dbReference type="ChEBI" id="CHEBI:55437"/>
        <dbReference type="ChEBI" id="CHEBI:57856"/>
        <dbReference type="ChEBI" id="CHEBI:59789"/>
        <dbReference type="EC" id="2.1.1.163"/>
    </reaction>
</comment>
<keyword evidence="2 4" id="KW-0808">Transferase</keyword>
<name>A0ABS4GRH7_9BACL</name>
<feature type="binding site" evidence="4">
    <location>
        <begin position="112"/>
        <end position="113"/>
    </location>
    <ligand>
        <name>S-adenosyl-L-methionine</name>
        <dbReference type="ChEBI" id="CHEBI:59789"/>
    </ligand>
</feature>
<dbReference type="PANTHER" id="PTHR43591">
    <property type="entry name" value="METHYLTRANSFERASE"/>
    <property type="match status" value="1"/>
</dbReference>
<dbReference type="SUPFAM" id="SSF53335">
    <property type="entry name" value="S-adenosyl-L-methionine-dependent methyltransferases"/>
    <property type="match status" value="1"/>
</dbReference>
<comment type="function">
    <text evidence="4">Methyltransferase required for the conversion of demethylmenaquinol (DMKH2) to menaquinol (MKH2).</text>
</comment>
<sequence>MSYLPSKDKKETYVRELFNTISNGYDRTNKMMSLGRDERWRELVVKRAQVKPGQTILDVCCGTAKLTMKLAEAVGPGGKVIGLDFSENMIEVGKENISSSPHRDIIELMQGNAMALPFEDQQFDAVTVAWGLRNVPELEVALKEMIRVLKPGGMLVSLDMSKPSAPVFKQAYWLYFEKLVPLIGKFGAGKSSAYRYFCESAKAFPDARKLTQIFARNGLTETRYKNVMGGTLAIVEGKKE</sequence>
<evidence type="ECO:0000313" key="5">
    <source>
        <dbReference type="EMBL" id="MBP1932880.1"/>
    </source>
</evidence>
<comment type="pathway">
    <text evidence="4">Quinol/quinone metabolism; menaquinone biosynthesis; menaquinol from 1,4-dihydroxy-2-naphthoate: step 2/2.</text>
</comment>
<dbReference type="PROSITE" id="PS01184">
    <property type="entry name" value="UBIE_2"/>
    <property type="match status" value="1"/>
</dbReference>
<dbReference type="GO" id="GO:0032259">
    <property type="term" value="P:methylation"/>
    <property type="evidence" value="ECO:0007669"/>
    <property type="project" value="UniProtKB-KW"/>
</dbReference>
<proteinExistence type="inferred from homology"/>
<dbReference type="EC" id="2.1.1.163" evidence="4"/>
<dbReference type="PANTHER" id="PTHR43591:SF24">
    <property type="entry name" value="2-METHOXY-6-POLYPRENYL-1,4-BENZOQUINOL METHYLASE, MITOCHONDRIAL"/>
    <property type="match status" value="1"/>
</dbReference>
<dbReference type="HAMAP" id="MF_01813">
    <property type="entry name" value="MenG_UbiE_methyltr"/>
    <property type="match status" value="1"/>
</dbReference>
<keyword evidence="3 4" id="KW-0949">S-adenosyl-L-methionine</keyword>
<feature type="binding site" evidence="4">
    <location>
        <position position="84"/>
    </location>
    <ligand>
        <name>S-adenosyl-L-methionine</name>
        <dbReference type="ChEBI" id="CHEBI:59789"/>
    </ligand>
</feature>
<dbReference type="RefSeq" id="WP_245203810.1">
    <property type="nucleotide sequence ID" value="NZ_JAGGKT010000008.1"/>
</dbReference>
<organism evidence="5 6">
    <name type="scientific">Ammoniphilus resinae</name>
    <dbReference type="NCBI Taxonomy" id="861532"/>
    <lineage>
        <taxon>Bacteria</taxon>
        <taxon>Bacillati</taxon>
        <taxon>Bacillota</taxon>
        <taxon>Bacilli</taxon>
        <taxon>Bacillales</taxon>
        <taxon>Paenibacillaceae</taxon>
        <taxon>Aneurinibacillus group</taxon>
        <taxon>Ammoniphilus</taxon>
    </lineage>
</organism>
<evidence type="ECO:0000256" key="2">
    <source>
        <dbReference type="ARBA" id="ARBA00022679"/>
    </source>
</evidence>
<dbReference type="NCBIfam" id="TIGR01934">
    <property type="entry name" value="MenG_MenH_UbiE"/>
    <property type="match status" value="1"/>
</dbReference>
<accession>A0ABS4GRH7</accession>
<dbReference type="Pfam" id="PF01209">
    <property type="entry name" value="Ubie_methyltran"/>
    <property type="match status" value="1"/>
</dbReference>
<dbReference type="Gene3D" id="3.40.50.150">
    <property type="entry name" value="Vaccinia Virus protein VP39"/>
    <property type="match status" value="1"/>
</dbReference>
<dbReference type="NCBIfam" id="NF001243">
    <property type="entry name" value="PRK00216.1-4"/>
    <property type="match status" value="1"/>
</dbReference>
<dbReference type="PROSITE" id="PS51608">
    <property type="entry name" value="SAM_MT_UBIE"/>
    <property type="match status" value="1"/>
</dbReference>
<keyword evidence="6" id="KW-1185">Reference proteome</keyword>
<reference evidence="5 6" key="1">
    <citation type="submission" date="2021-03" db="EMBL/GenBank/DDBJ databases">
        <title>Genomic Encyclopedia of Type Strains, Phase IV (KMG-IV): sequencing the most valuable type-strain genomes for metagenomic binning, comparative biology and taxonomic classification.</title>
        <authorList>
            <person name="Goeker M."/>
        </authorList>
    </citation>
    <scope>NUCLEOTIDE SEQUENCE [LARGE SCALE GENOMIC DNA]</scope>
    <source>
        <strain evidence="5 6">DSM 24738</strain>
    </source>
</reference>
<evidence type="ECO:0000256" key="3">
    <source>
        <dbReference type="ARBA" id="ARBA00022691"/>
    </source>
</evidence>
<comment type="caution">
    <text evidence="5">The sequence shown here is derived from an EMBL/GenBank/DDBJ whole genome shotgun (WGS) entry which is preliminary data.</text>
</comment>
<dbReference type="InterPro" id="IPR023576">
    <property type="entry name" value="UbiE/COQ5_MeTrFase_CS"/>
</dbReference>
<protein>
    <recommendedName>
        <fullName evidence="4">Demethylmenaquinone methyltransferase</fullName>
        <ecNumber evidence="4">2.1.1.163</ecNumber>
    </recommendedName>
</protein>
<dbReference type="EMBL" id="JAGGKT010000008">
    <property type="protein sequence ID" value="MBP1932880.1"/>
    <property type="molecule type" value="Genomic_DNA"/>
</dbReference>
<dbReference type="InterPro" id="IPR029063">
    <property type="entry name" value="SAM-dependent_MTases_sf"/>
</dbReference>
<feature type="binding site" evidence="4">
    <location>
        <position position="63"/>
    </location>
    <ligand>
        <name>S-adenosyl-L-methionine</name>
        <dbReference type="ChEBI" id="CHEBI:59789"/>
    </ligand>
</feature>
<gene>
    <name evidence="4" type="primary">menG</name>
    <name evidence="5" type="ORF">J2Z37_002891</name>
</gene>
<keyword evidence="4" id="KW-0474">Menaquinone biosynthesis</keyword>
<dbReference type="GO" id="GO:0043770">
    <property type="term" value="F:demethylmenaquinone methyltransferase activity"/>
    <property type="evidence" value="ECO:0007669"/>
    <property type="project" value="UniProtKB-EC"/>
</dbReference>
<evidence type="ECO:0000256" key="4">
    <source>
        <dbReference type="HAMAP-Rule" id="MF_01813"/>
    </source>
</evidence>
<dbReference type="PROSITE" id="PS01183">
    <property type="entry name" value="UBIE_1"/>
    <property type="match status" value="1"/>
</dbReference>
<dbReference type="CDD" id="cd02440">
    <property type="entry name" value="AdoMet_MTases"/>
    <property type="match status" value="1"/>
</dbReference>
<keyword evidence="1 4" id="KW-0489">Methyltransferase</keyword>
<dbReference type="GO" id="GO:0008425">
    <property type="term" value="F:2-methoxy-6-polyprenyl-1,4-benzoquinol methyltransferase activity"/>
    <property type="evidence" value="ECO:0007669"/>
    <property type="project" value="UniProtKB-EC"/>
</dbReference>
<dbReference type="Proteomes" id="UP001519343">
    <property type="component" value="Unassembled WGS sequence"/>
</dbReference>
<comment type="similarity">
    <text evidence="4">Belongs to the class I-like SAM-binding methyltransferase superfamily. MenG/UbiE family.</text>
</comment>
<evidence type="ECO:0000256" key="1">
    <source>
        <dbReference type="ARBA" id="ARBA00022603"/>
    </source>
</evidence>
<dbReference type="InterPro" id="IPR004033">
    <property type="entry name" value="UbiE/COQ5_MeTrFase"/>
</dbReference>
<comment type="caution">
    <text evidence="4">Lacks conserved residue(s) required for the propagation of feature annotation.</text>
</comment>